<dbReference type="STRING" id="454130.A0A0U5HGD7"/>
<dbReference type="AlphaFoldDB" id="A0A0U5HGD7"/>
<evidence type="ECO:0000256" key="4">
    <source>
        <dbReference type="ARBA" id="ARBA00023136"/>
    </source>
</evidence>
<protein>
    <recommendedName>
        <fullName evidence="7">Rhodopsin domain-containing protein</fullName>
    </recommendedName>
</protein>
<dbReference type="OMA" id="ARIFYTH"/>
<evidence type="ECO:0000256" key="5">
    <source>
        <dbReference type="ARBA" id="ARBA00038359"/>
    </source>
</evidence>
<feature type="transmembrane region" description="Helical" evidence="6">
    <location>
        <begin position="70"/>
        <end position="92"/>
    </location>
</feature>
<keyword evidence="2 6" id="KW-0812">Transmembrane</keyword>
<accession>A0A0U5HGD7</accession>
<dbReference type="Pfam" id="PF20684">
    <property type="entry name" value="Fung_rhodopsin"/>
    <property type="match status" value="1"/>
</dbReference>
<evidence type="ECO:0000256" key="1">
    <source>
        <dbReference type="ARBA" id="ARBA00004141"/>
    </source>
</evidence>
<feature type="transmembrane region" description="Helical" evidence="6">
    <location>
        <begin position="6"/>
        <end position="25"/>
    </location>
</feature>
<evidence type="ECO:0000256" key="2">
    <source>
        <dbReference type="ARBA" id="ARBA00022692"/>
    </source>
</evidence>
<dbReference type="InterPro" id="IPR052337">
    <property type="entry name" value="SAT4-like"/>
</dbReference>
<proteinExistence type="inferred from homology"/>
<dbReference type="PANTHER" id="PTHR33048:SF47">
    <property type="entry name" value="INTEGRAL MEMBRANE PROTEIN-RELATED"/>
    <property type="match status" value="1"/>
</dbReference>
<dbReference type="EMBL" id="CDMC01000002">
    <property type="protein sequence ID" value="CEN60460.1"/>
    <property type="molecule type" value="Genomic_DNA"/>
</dbReference>
<evidence type="ECO:0000256" key="6">
    <source>
        <dbReference type="SAM" id="Phobius"/>
    </source>
</evidence>
<evidence type="ECO:0000313" key="9">
    <source>
        <dbReference type="Proteomes" id="UP000054771"/>
    </source>
</evidence>
<keyword evidence="9" id="KW-1185">Reference proteome</keyword>
<keyword evidence="4 6" id="KW-0472">Membrane</keyword>
<feature type="transmembrane region" description="Helical" evidence="6">
    <location>
        <begin position="37"/>
        <end position="58"/>
    </location>
</feature>
<feature type="domain" description="Rhodopsin" evidence="7">
    <location>
        <begin position="21"/>
        <end position="254"/>
    </location>
</feature>
<dbReference type="GO" id="GO:0016020">
    <property type="term" value="C:membrane"/>
    <property type="evidence" value="ECO:0007669"/>
    <property type="project" value="UniProtKB-SubCell"/>
</dbReference>
<dbReference type="OrthoDB" id="4502893at2759"/>
<reference evidence="9" key="1">
    <citation type="journal article" date="2016" name="Genome Announc.">
        <title>Draft genome sequences of fungus Aspergillus calidoustus.</title>
        <authorList>
            <person name="Horn F."/>
            <person name="Linde J."/>
            <person name="Mattern D.J."/>
            <person name="Walther G."/>
            <person name="Guthke R."/>
            <person name="Scherlach K."/>
            <person name="Martin K."/>
            <person name="Brakhage A.A."/>
            <person name="Petzke L."/>
            <person name="Valiante V."/>
        </authorList>
    </citation>
    <scope>NUCLEOTIDE SEQUENCE [LARGE SCALE GENOMIC DNA]</scope>
    <source>
        <strain evidence="9">SF006504</strain>
    </source>
</reference>
<evidence type="ECO:0000256" key="3">
    <source>
        <dbReference type="ARBA" id="ARBA00022989"/>
    </source>
</evidence>
<dbReference type="Proteomes" id="UP000054771">
    <property type="component" value="Unassembled WGS sequence"/>
</dbReference>
<keyword evidence="3 6" id="KW-1133">Transmembrane helix</keyword>
<feature type="transmembrane region" description="Helical" evidence="6">
    <location>
        <begin position="104"/>
        <end position="129"/>
    </location>
</feature>
<sequence length="332" mass="36024">MQTPQRVQTVLLTFVTLFMALRVFTRLGLMKALALDDYLSIVAYVVYLARAITLYVGLRSASRLSNAYRVVIANWLMILLYAIGTWLIKLSFSVTLYRIVRSRVLTVTIIVLALATTIITIFEFFWTLFLCNPIEKLWKGPAVDGSCHSGTTWGISLLVHGGVLLVVDLALGIVVPVAVLRKLQMRTLLRVSVGVTIAVGSLASLATIARIFYTHRLFDNPAGSSEPLNIWMDVEIAVNIICTAAITLKPLLRKTGILTASLPSGYGTHHSIPMHLGRGGTATGPGGAGRGGGGGMRIQVEEEIAIWSEAQAEGVVVFEEREGGSGYGKFYV</sequence>
<comment type="subcellular location">
    <subcellularLocation>
        <location evidence="1">Membrane</location>
        <topology evidence="1">Multi-pass membrane protein</topology>
    </subcellularLocation>
</comment>
<comment type="similarity">
    <text evidence="5">Belongs to the SAT4 family.</text>
</comment>
<gene>
    <name evidence="8" type="ORF">ASPCAL02898</name>
</gene>
<evidence type="ECO:0000313" key="8">
    <source>
        <dbReference type="EMBL" id="CEN60460.1"/>
    </source>
</evidence>
<feature type="transmembrane region" description="Helical" evidence="6">
    <location>
        <begin position="191"/>
        <end position="213"/>
    </location>
</feature>
<organism evidence="8 9">
    <name type="scientific">Aspergillus calidoustus</name>
    <dbReference type="NCBI Taxonomy" id="454130"/>
    <lineage>
        <taxon>Eukaryota</taxon>
        <taxon>Fungi</taxon>
        <taxon>Dikarya</taxon>
        <taxon>Ascomycota</taxon>
        <taxon>Pezizomycotina</taxon>
        <taxon>Eurotiomycetes</taxon>
        <taxon>Eurotiomycetidae</taxon>
        <taxon>Eurotiales</taxon>
        <taxon>Aspergillaceae</taxon>
        <taxon>Aspergillus</taxon>
        <taxon>Aspergillus subgen. Nidulantes</taxon>
    </lineage>
</organism>
<name>A0A0U5HGD7_ASPCI</name>
<dbReference type="PANTHER" id="PTHR33048">
    <property type="entry name" value="PTH11-LIKE INTEGRAL MEMBRANE PROTEIN (AFU_ORTHOLOGUE AFUA_5G11245)"/>
    <property type="match status" value="1"/>
</dbReference>
<feature type="transmembrane region" description="Helical" evidence="6">
    <location>
        <begin position="158"/>
        <end position="179"/>
    </location>
</feature>
<dbReference type="InterPro" id="IPR049326">
    <property type="entry name" value="Rhodopsin_dom_fungi"/>
</dbReference>
<evidence type="ECO:0000259" key="7">
    <source>
        <dbReference type="Pfam" id="PF20684"/>
    </source>
</evidence>